<dbReference type="Pfam" id="PF00112">
    <property type="entry name" value="Peptidase_C1"/>
    <property type="match status" value="1"/>
</dbReference>
<dbReference type="EMBL" id="CABPRJ010000951">
    <property type="protein sequence ID" value="VVC31898.1"/>
    <property type="molecule type" value="Genomic_DNA"/>
</dbReference>
<dbReference type="GO" id="GO:0006508">
    <property type="term" value="P:proteolysis"/>
    <property type="evidence" value="ECO:0007669"/>
    <property type="project" value="InterPro"/>
</dbReference>
<dbReference type="InterPro" id="IPR000668">
    <property type="entry name" value="Peptidase_C1A_C"/>
</dbReference>
<sequence length="354" mass="39614">MKIALLLVSCFWLTCGAITKLHRIVEHVNSANVPWQAGINSFHTNDYKKLVGSFHYPDGAGEILDQYDRDVFGDNVGGNDCDTNNDDDDDFNGIAESFDARYHWFECPSISHIWNQGNCAADWAIAVTSTMNDRICIASEGNITALYSPQKLVSCCTNCGNGCNGGYTAAAWEYVQKRGIVTGGEYGSNEGCQPWLIPPCNISTAYNSETILGPHTMCAADHHSPTTPKCDLSCYNEKHETAFLDDIIKAKKVYKFDGCTARKILRKHGPYVATMRVYEDFLTYKSGVYQHVTGDYLGLLSVRMIGWGLERGQAYWLLANSWGTSWGIDGFFKIRRFVNECWIENFRYAGIPKL</sequence>
<name>A0A5E4MI69_9HEMI</name>
<dbReference type="PANTHER" id="PTHR12411">
    <property type="entry name" value="CYSTEINE PROTEASE FAMILY C1-RELATED"/>
    <property type="match status" value="1"/>
</dbReference>
<dbReference type="SMART" id="SM00645">
    <property type="entry name" value="Pept_C1"/>
    <property type="match status" value="1"/>
</dbReference>
<gene>
    <name evidence="4" type="ORF">CINCED_3A016386</name>
</gene>
<accession>A0A5E4MI69</accession>
<dbReference type="CDD" id="cd02620">
    <property type="entry name" value="Peptidase_C1A_CathepsinB"/>
    <property type="match status" value="1"/>
</dbReference>
<reference evidence="4 5" key="1">
    <citation type="submission" date="2019-08" db="EMBL/GenBank/DDBJ databases">
        <authorList>
            <person name="Alioto T."/>
            <person name="Alioto T."/>
            <person name="Gomez Garrido J."/>
        </authorList>
    </citation>
    <scope>NUCLEOTIDE SEQUENCE [LARGE SCALE GENOMIC DNA]</scope>
</reference>
<evidence type="ECO:0000259" key="3">
    <source>
        <dbReference type="SMART" id="SM00645"/>
    </source>
</evidence>
<feature type="signal peptide" evidence="2">
    <location>
        <begin position="1"/>
        <end position="16"/>
    </location>
</feature>
<dbReference type="Proteomes" id="UP000325440">
    <property type="component" value="Unassembled WGS sequence"/>
</dbReference>
<organism evidence="4 5">
    <name type="scientific">Cinara cedri</name>
    <dbReference type="NCBI Taxonomy" id="506608"/>
    <lineage>
        <taxon>Eukaryota</taxon>
        <taxon>Metazoa</taxon>
        <taxon>Ecdysozoa</taxon>
        <taxon>Arthropoda</taxon>
        <taxon>Hexapoda</taxon>
        <taxon>Insecta</taxon>
        <taxon>Pterygota</taxon>
        <taxon>Neoptera</taxon>
        <taxon>Paraneoptera</taxon>
        <taxon>Hemiptera</taxon>
        <taxon>Sternorrhyncha</taxon>
        <taxon>Aphidomorpha</taxon>
        <taxon>Aphidoidea</taxon>
        <taxon>Aphididae</taxon>
        <taxon>Lachninae</taxon>
        <taxon>Cinara</taxon>
    </lineage>
</organism>
<feature type="domain" description="Peptidase C1A papain C-terminal" evidence="3">
    <location>
        <begin position="94"/>
        <end position="351"/>
    </location>
</feature>
<dbReference type="Gene3D" id="3.90.70.10">
    <property type="entry name" value="Cysteine proteinases"/>
    <property type="match status" value="1"/>
</dbReference>
<dbReference type="SUPFAM" id="SSF54001">
    <property type="entry name" value="Cysteine proteinases"/>
    <property type="match status" value="1"/>
</dbReference>
<comment type="similarity">
    <text evidence="1">Belongs to the peptidase C1 family.</text>
</comment>
<dbReference type="InterPro" id="IPR013128">
    <property type="entry name" value="Peptidase_C1A"/>
</dbReference>
<dbReference type="AlphaFoldDB" id="A0A5E4MI69"/>
<evidence type="ECO:0000313" key="4">
    <source>
        <dbReference type="EMBL" id="VVC31898.1"/>
    </source>
</evidence>
<keyword evidence="2" id="KW-0732">Signal</keyword>
<dbReference type="OrthoDB" id="190265at2759"/>
<evidence type="ECO:0000256" key="1">
    <source>
        <dbReference type="ARBA" id="ARBA00008455"/>
    </source>
</evidence>
<dbReference type="PROSITE" id="PS00640">
    <property type="entry name" value="THIOL_PROTEASE_ASN"/>
    <property type="match status" value="1"/>
</dbReference>
<dbReference type="InterPro" id="IPR025661">
    <property type="entry name" value="Pept_asp_AS"/>
</dbReference>
<evidence type="ECO:0000313" key="5">
    <source>
        <dbReference type="Proteomes" id="UP000325440"/>
    </source>
</evidence>
<proteinExistence type="inferred from homology"/>
<dbReference type="InterPro" id="IPR038765">
    <property type="entry name" value="Papain-like_cys_pep_sf"/>
</dbReference>
<evidence type="ECO:0000256" key="2">
    <source>
        <dbReference type="SAM" id="SignalP"/>
    </source>
</evidence>
<dbReference type="GO" id="GO:0008234">
    <property type="term" value="F:cysteine-type peptidase activity"/>
    <property type="evidence" value="ECO:0007669"/>
    <property type="project" value="InterPro"/>
</dbReference>
<keyword evidence="5" id="KW-1185">Reference proteome</keyword>
<feature type="chain" id="PRO_5022800179" evidence="2">
    <location>
        <begin position="17"/>
        <end position="354"/>
    </location>
</feature>
<protein>
    <submittedName>
        <fullName evidence="4">Peptidase C1A, papain C-terminal,Cysteine peptidase, asparagine active site</fullName>
    </submittedName>
</protein>